<dbReference type="Gene3D" id="1.10.260.40">
    <property type="entry name" value="lambda repressor-like DNA-binding domains"/>
    <property type="match status" value="1"/>
</dbReference>
<keyword evidence="3" id="KW-1185">Reference proteome</keyword>
<dbReference type="InterPro" id="IPR053830">
    <property type="entry name" value="DUF6922"/>
</dbReference>
<dbReference type="AlphaFoldDB" id="A0A2T0RKK6"/>
<dbReference type="InterPro" id="IPR010982">
    <property type="entry name" value="Lambda_DNA-bd_dom_sf"/>
</dbReference>
<proteinExistence type="predicted"/>
<gene>
    <name evidence="2" type="ORF">CLV58_14913</name>
</gene>
<protein>
    <submittedName>
        <fullName evidence="2">Plasmid maintenance system antidote protein VapI</fullName>
    </submittedName>
</protein>
<dbReference type="EMBL" id="PVTE01000049">
    <property type="protein sequence ID" value="PRY21725.1"/>
    <property type="molecule type" value="Genomic_DNA"/>
</dbReference>
<evidence type="ECO:0000259" key="1">
    <source>
        <dbReference type="Pfam" id="PF21956"/>
    </source>
</evidence>
<dbReference type="Proteomes" id="UP000238375">
    <property type="component" value="Unassembled WGS sequence"/>
</dbReference>
<organism evidence="2 3">
    <name type="scientific">Spirosoma oryzae</name>
    <dbReference type="NCBI Taxonomy" id="1469603"/>
    <lineage>
        <taxon>Bacteria</taxon>
        <taxon>Pseudomonadati</taxon>
        <taxon>Bacteroidota</taxon>
        <taxon>Cytophagia</taxon>
        <taxon>Cytophagales</taxon>
        <taxon>Cytophagaceae</taxon>
        <taxon>Spirosoma</taxon>
    </lineage>
</organism>
<dbReference type="OrthoDB" id="1364214at2"/>
<sequence length="158" mass="18571">MDRRFETYKGIHPGIVLDRILRKRSLLKHRFASEIHEDGRTLYAITKGKRSINSKMAVKIEQQLNIDEGTLLTLQAFYKEKKASSHRSRTTPNLSIVRPSLFWDTNINLIDWEGQFRTVIKRVFERGNQQEKDELIRFYGPAKVESVIDSYKADIYIQ</sequence>
<accession>A0A2T0RKK6</accession>
<reference evidence="2 3" key="1">
    <citation type="submission" date="2018-03" db="EMBL/GenBank/DDBJ databases">
        <title>Genomic Encyclopedia of Archaeal and Bacterial Type Strains, Phase II (KMG-II): from individual species to whole genera.</title>
        <authorList>
            <person name="Goeker M."/>
        </authorList>
    </citation>
    <scope>NUCLEOTIDE SEQUENCE [LARGE SCALE GENOMIC DNA]</scope>
    <source>
        <strain evidence="2 3">DSM 28354</strain>
    </source>
</reference>
<evidence type="ECO:0000313" key="2">
    <source>
        <dbReference type="EMBL" id="PRY21725.1"/>
    </source>
</evidence>
<dbReference type="GO" id="GO:0003677">
    <property type="term" value="F:DNA binding"/>
    <property type="evidence" value="ECO:0007669"/>
    <property type="project" value="InterPro"/>
</dbReference>
<name>A0A2T0RKK6_9BACT</name>
<dbReference type="SUPFAM" id="SSF47413">
    <property type="entry name" value="lambda repressor-like DNA-binding domains"/>
    <property type="match status" value="1"/>
</dbReference>
<comment type="caution">
    <text evidence="2">The sequence shown here is derived from an EMBL/GenBank/DDBJ whole genome shotgun (WGS) entry which is preliminary data.</text>
</comment>
<feature type="domain" description="DUF6922" evidence="1">
    <location>
        <begin position="98"/>
        <end position="148"/>
    </location>
</feature>
<dbReference type="Pfam" id="PF21956">
    <property type="entry name" value="DUF6922"/>
    <property type="match status" value="1"/>
</dbReference>
<evidence type="ECO:0000313" key="3">
    <source>
        <dbReference type="Proteomes" id="UP000238375"/>
    </source>
</evidence>